<dbReference type="Gene3D" id="1.20.5.1180">
    <property type="entry name" value="Geminin coiled-coil domain"/>
    <property type="match status" value="1"/>
</dbReference>
<dbReference type="STRING" id="6182.A0A4Z2DPP5"/>
<dbReference type="Proteomes" id="UP000311919">
    <property type="component" value="Unassembled WGS sequence"/>
</dbReference>
<dbReference type="CDD" id="cd22589">
    <property type="entry name" value="geminin_CC"/>
    <property type="match status" value="1"/>
</dbReference>
<gene>
    <name evidence="2" type="ORF">EWB00_010263</name>
</gene>
<keyword evidence="3" id="KW-1185">Reference proteome</keyword>
<proteinExistence type="predicted"/>
<dbReference type="Pfam" id="PF07412">
    <property type="entry name" value="Geminin"/>
    <property type="match status" value="1"/>
</dbReference>
<evidence type="ECO:0000313" key="3">
    <source>
        <dbReference type="Proteomes" id="UP000311919"/>
    </source>
</evidence>
<protein>
    <submittedName>
        <fullName evidence="2">Geminin-like isoform X1</fullName>
    </submittedName>
</protein>
<dbReference type="AlphaFoldDB" id="A0A4Z2DPP5"/>
<sequence length="172" mass="19401">KQSLVSKKPASICAKNVVKKPVDKKPVVNKVAPFIIFQDPVEIYCQHCGSLRSKSSADHISKSLKEYKEIATQVEDVDLSALLCSEHPPEKYWETIAEQRRVALKETLDENMELCSLVEKLNLEIERLSAIASHADNFASVYYETVRMQEANSNQATRSQDSSCELNRIQST</sequence>
<dbReference type="EMBL" id="SKCS01000076">
    <property type="protein sequence ID" value="TNN18481.1"/>
    <property type="molecule type" value="Genomic_DNA"/>
</dbReference>
<dbReference type="SUPFAM" id="SSF111469">
    <property type="entry name" value="Geminin coiled-coil domain"/>
    <property type="match status" value="1"/>
</dbReference>
<evidence type="ECO:0000313" key="2">
    <source>
        <dbReference type="EMBL" id="TNN18481.1"/>
    </source>
</evidence>
<comment type="caution">
    <text evidence="2">The sequence shown here is derived from an EMBL/GenBank/DDBJ whole genome shotgun (WGS) entry which is preliminary data.</text>
</comment>
<organism evidence="2 3">
    <name type="scientific">Schistosoma japonicum</name>
    <name type="common">Blood fluke</name>
    <dbReference type="NCBI Taxonomy" id="6182"/>
    <lineage>
        <taxon>Eukaryota</taxon>
        <taxon>Metazoa</taxon>
        <taxon>Spiralia</taxon>
        <taxon>Lophotrochozoa</taxon>
        <taxon>Platyhelminthes</taxon>
        <taxon>Trematoda</taxon>
        <taxon>Digenea</taxon>
        <taxon>Strigeidida</taxon>
        <taxon>Schistosomatoidea</taxon>
        <taxon>Schistosomatidae</taxon>
        <taxon>Schistosoma</taxon>
    </lineage>
</organism>
<evidence type="ECO:0000256" key="1">
    <source>
        <dbReference type="SAM" id="MobiDB-lite"/>
    </source>
</evidence>
<feature type="non-terminal residue" evidence="2">
    <location>
        <position position="1"/>
    </location>
</feature>
<reference evidence="2 3" key="1">
    <citation type="submission" date="2019-03" db="EMBL/GenBank/DDBJ databases">
        <title>An improved genome assembly of the fluke Schistosoma japonicum.</title>
        <authorList>
            <person name="Hu W."/>
            <person name="Luo F."/>
            <person name="Yin M."/>
            <person name="Mo X."/>
            <person name="Sun C."/>
            <person name="Wu Q."/>
            <person name="Zhu B."/>
            <person name="Xiang M."/>
            <person name="Wang J."/>
            <person name="Wang Y."/>
            <person name="Zhang T."/>
            <person name="Xu B."/>
            <person name="Zheng H."/>
            <person name="Feng Z."/>
        </authorList>
    </citation>
    <scope>NUCLEOTIDE SEQUENCE [LARGE SCALE GENOMIC DNA]</scope>
    <source>
        <strain evidence="2">HuSjv2</strain>
        <tissue evidence="2">Worms</tissue>
    </source>
</reference>
<feature type="region of interest" description="Disordered" evidence="1">
    <location>
        <begin position="152"/>
        <end position="172"/>
    </location>
</feature>
<name>A0A4Z2DPP5_SCHJA</name>
<dbReference type="InterPro" id="IPR022786">
    <property type="entry name" value="Geminin/Multicilin"/>
</dbReference>
<accession>A0A4Z2DPP5</accession>
<dbReference type="OrthoDB" id="10043826at2759"/>
<dbReference type="GO" id="GO:0006275">
    <property type="term" value="P:regulation of DNA replication"/>
    <property type="evidence" value="ECO:0007669"/>
    <property type="project" value="InterPro"/>
</dbReference>